<dbReference type="PANTHER" id="PTHR43884">
    <property type="entry name" value="ACYL-COA DEHYDROGENASE"/>
    <property type="match status" value="1"/>
</dbReference>
<evidence type="ECO:0000313" key="7">
    <source>
        <dbReference type="EMBL" id="NML17998.1"/>
    </source>
</evidence>
<sequence>MSQADRQDQAAAELPLQYGPALALERALGDPGHPDNTWSWRNTMALDEADAFPEEAVAFLLGLNVHAAYVPRALGGEGGSSEAFVAIGRALARRSMSASVSFSTMLWTVLAWIGAEPEQKEAIAGWVLNQGNFPCLAYSEEHHGADLVANELTARRLPDGRYVLNGEKWPINRATRGGSLVMLARTDDSPSLRNHSLFIINKADLPGQRYYNLPRVKMHGLRGCDISGIGFRDCPVPASARIGAEGHGLELALKGFQITRTFCTALSLGVGDSMLRLVTDFAAERKLYGGTVLQLPHTRDVLANSYLSLLLAECVSMVSARGLHLFPAQFSAWSSVAKVQATYLVDHAGKELAAVLGARYFMRERHAEGMFQKFLRDGAVVSVFDGSSTVCLDSLATLLPSLVKGRAAAEPEDTSALYDLSQPLPAMPYERLNLFGRGRDAVMESLPGLLRKLQELQPSPACGAAALEALRAAAAGLQARVGALDAAVLAEPARSGQRNSARQFALAQRYCELHAAVSALGVWLHNREALGDFFAAGQWLLAALRRGGATHFECGELDPQLTEALMAQLERQHREHHMFSLLSWPLAERGSSQSLQPLFEIRNHEHQFA</sequence>
<evidence type="ECO:0000259" key="6">
    <source>
        <dbReference type="Pfam" id="PF02770"/>
    </source>
</evidence>
<dbReference type="Proteomes" id="UP000574067">
    <property type="component" value="Unassembled WGS sequence"/>
</dbReference>
<evidence type="ECO:0000256" key="3">
    <source>
        <dbReference type="ARBA" id="ARBA00022630"/>
    </source>
</evidence>
<evidence type="ECO:0000256" key="1">
    <source>
        <dbReference type="ARBA" id="ARBA00001974"/>
    </source>
</evidence>
<evidence type="ECO:0000256" key="2">
    <source>
        <dbReference type="ARBA" id="ARBA00009347"/>
    </source>
</evidence>
<keyword evidence="8" id="KW-1185">Reference proteome</keyword>
<dbReference type="PANTHER" id="PTHR43884:SF19">
    <property type="entry name" value="ACYL-COA DEHYDROGENASE FADE4-RELATED"/>
    <property type="match status" value="1"/>
</dbReference>
<dbReference type="InterPro" id="IPR009075">
    <property type="entry name" value="AcylCo_DH/oxidase_C"/>
</dbReference>
<dbReference type="SUPFAM" id="SSF47203">
    <property type="entry name" value="Acyl-CoA dehydrogenase C-terminal domain-like"/>
    <property type="match status" value="1"/>
</dbReference>
<accession>A0A848FF06</accession>
<proteinExistence type="inferred from homology"/>
<comment type="similarity">
    <text evidence="2">Belongs to the acyl-CoA dehydrogenase family.</text>
</comment>
<dbReference type="GO" id="GO:0050660">
    <property type="term" value="F:flavin adenine dinucleotide binding"/>
    <property type="evidence" value="ECO:0007669"/>
    <property type="project" value="InterPro"/>
</dbReference>
<comment type="cofactor">
    <cofactor evidence="1">
        <name>FAD</name>
        <dbReference type="ChEBI" id="CHEBI:57692"/>
    </cofactor>
</comment>
<keyword evidence="4" id="KW-0274">FAD</keyword>
<dbReference type="RefSeq" id="WP_169162898.1">
    <property type="nucleotide sequence ID" value="NZ_JABBFW010000025.1"/>
</dbReference>
<organism evidence="7 8">
    <name type="scientific">Azohydromonas caseinilytica</name>
    <dbReference type="NCBI Taxonomy" id="2728836"/>
    <lineage>
        <taxon>Bacteria</taxon>
        <taxon>Pseudomonadati</taxon>
        <taxon>Pseudomonadota</taxon>
        <taxon>Betaproteobacteria</taxon>
        <taxon>Burkholderiales</taxon>
        <taxon>Sphaerotilaceae</taxon>
        <taxon>Azohydromonas</taxon>
    </lineage>
</organism>
<feature type="domain" description="Acyl-CoA dehydrogenase/oxidase C-terminal" evidence="5">
    <location>
        <begin position="246"/>
        <end position="396"/>
    </location>
</feature>
<feature type="domain" description="Acyl-CoA oxidase/dehydrogenase middle" evidence="6">
    <location>
        <begin position="135"/>
        <end position="234"/>
    </location>
</feature>
<dbReference type="Gene3D" id="2.40.110.10">
    <property type="entry name" value="Butyryl-CoA Dehydrogenase, subunit A, domain 2"/>
    <property type="match status" value="1"/>
</dbReference>
<evidence type="ECO:0000259" key="5">
    <source>
        <dbReference type="Pfam" id="PF00441"/>
    </source>
</evidence>
<dbReference type="Pfam" id="PF00441">
    <property type="entry name" value="Acyl-CoA_dh_1"/>
    <property type="match status" value="1"/>
</dbReference>
<dbReference type="Pfam" id="PF02770">
    <property type="entry name" value="Acyl-CoA_dh_M"/>
    <property type="match status" value="1"/>
</dbReference>
<dbReference type="Gene3D" id="1.10.540.10">
    <property type="entry name" value="Acyl-CoA dehydrogenase/oxidase, N-terminal domain"/>
    <property type="match status" value="1"/>
</dbReference>
<dbReference type="InterPro" id="IPR046373">
    <property type="entry name" value="Acyl-CoA_Oxase/DH_mid-dom_sf"/>
</dbReference>
<dbReference type="InterPro" id="IPR006091">
    <property type="entry name" value="Acyl-CoA_Oxase/DH_mid-dom"/>
</dbReference>
<dbReference type="Gene3D" id="1.20.140.10">
    <property type="entry name" value="Butyryl-CoA Dehydrogenase, subunit A, domain 3"/>
    <property type="match status" value="1"/>
</dbReference>
<name>A0A848FF06_9BURK</name>
<keyword evidence="3" id="KW-0285">Flavoprotein</keyword>
<dbReference type="EMBL" id="JABBFW010000025">
    <property type="protein sequence ID" value="NML17998.1"/>
    <property type="molecule type" value="Genomic_DNA"/>
</dbReference>
<dbReference type="InterPro" id="IPR036250">
    <property type="entry name" value="AcylCo_DH-like_C"/>
</dbReference>
<dbReference type="CDD" id="cd00567">
    <property type="entry name" value="ACAD"/>
    <property type="match status" value="1"/>
</dbReference>
<evidence type="ECO:0000313" key="8">
    <source>
        <dbReference type="Proteomes" id="UP000574067"/>
    </source>
</evidence>
<dbReference type="InterPro" id="IPR037069">
    <property type="entry name" value="AcylCoA_DH/ox_N_sf"/>
</dbReference>
<protein>
    <submittedName>
        <fullName evidence="7">Acyl-CoA dehydrogenase family protein</fullName>
    </submittedName>
</protein>
<dbReference type="AlphaFoldDB" id="A0A848FF06"/>
<comment type="caution">
    <text evidence="7">The sequence shown here is derived from an EMBL/GenBank/DDBJ whole genome shotgun (WGS) entry which is preliminary data.</text>
</comment>
<dbReference type="GO" id="GO:0003995">
    <property type="term" value="F:acyl-CoA dehydrogenase activity"/>
    <property type="evidence" value="ECO:0007669"/>
    <property type="project" value="TreeGrafter"/>
</dbReference>
<dbReference type="InterPro" id="IPR009100">
    <property type="entry name" value="AcylCoA_DH/oxidase_NM_dom_sf"/>
</dbReference>
<dbReference type="GO" id="GO:0005886">
    <property type="term" value="C:plasma membrane"/>
    <property type="evidence" value="ECO:0007669"/>
    <property type="project" value="TreeGrafter"/>
</dbReference>
<dbReference type="SUPFAM" id="SSF56645">
    <property type="entry name" value="Acyl-CoA dehydrogenase NM domain-like"/>
    <property type="match status" value="1"/>
</dbReference>
<evidence type="ECO:0000256" key="4">
    <source>
        <dbReference type="ARBA" id="ARBA00022827"/>
    </source>
</evidence>
<gene>
    <name evidence="7" type="ORF">HHL10_23800</name>
</gene>
<reference evidence="7 8" key="1">
    <citation type="submission" date="2020-04" db="EMBL/GenBank/DDBJ databases">
        <title>Azohydromonas sp. isolated from soil.</title>
        <authorList>
            <person name="Dahal R.H."/>
        </authorList>
    </citation>
    <scope>NUCLEOTIDE SEQUENCE [LARGE SCALE GENOMIC DNA]</scope>
    <source>
        <strain evidence="7 8">G-1-1-14</strain>
    </source>
</reference>